<evidence type="ECO:0000313" key="3">
    <source>
        <dbReference type="Proteomes" id="UP000190166"/>
    </source>
</evidence>
<feature type="domain" description="SnoaL-like" evidence="1">
    <location>
        <begin position="1"/>
        <end position="118"/>
    </location>
</feature>
<gene>
    <name evidence="2" type="ORF">SAMN05660461_5819</name>
</gene>
<evidence type="ECO:0000259" key="1">
    <source>
        <dbReference type="Pfam" id="PF20409"/>
    </source>
</evidence>
<evidence type="ECO:0000313" key="2">
    <source>
        <dbReference type="EMBL" id="SKD09923.1"/>
    </source>
</evidence>
<dbReference type="EMBL" id="FUZZ01000005">
    <property type="protein sequence ID" value="SKD09923.1"/>
    <property type="molecule type" value="Genomic_DNA"/>
</dbReference>
<dbReference type="SUPFAM" id="SSF54427">
    <property type="entry name" value="NTF2-like"/>
    <property type="match status" value="1"/>
</dbReference>
<protein>
    <recommendedName>
        <fullName evidence="1">SnoaL-like domain-containing protein</fullName>
    </recommendedName>
</protein>
<organism evidence="2 3">
    <name type="scientific">Chitinophaga ginsengisegetis</name>
    <dbReference type="NCBI Taxonomy" id="393003"/>
    <lineage>
        <taxon>Bacteria</taxon>
        <taxon>Pseudomonadati</taxon>
        <taxon>Bacteroidota</taxon>
        <taxon>Chitinophagia</taxon>
        <taxon>Chitinophagales</taxon>
        <taxon>Chitinophagaceae</taxon>
        <taxon>Chitinophaga</taxon>
    </lineage>
</organism>
<keyword evidence="3" id="KW-1185">Reference proteome</keyword>
<dbReference type="RefSeq" id="WP_079473061.1">
    <property type="nucleotide sequence ID" value="NZ_FUZZ01000005.1"/>
</dbReference>
<dbReference type="Gene3D" id="3.10.450.50">
    <property type="match status" value="1"/>
</dbReference>
<proteinExistence type="predicted"/>
<dbReference type="InterPro" id="IPR046860">
    <property type="entry name" value="SnoaL_5"/>
</dbReference>
<dbReference type="Pfam" id="PF20409">
    <property type="entry name" value="SnoaL_5"/>
    <property type="match status" value="1"/>
</dbReference>
<accession>A0A1T5PBE1</accession>
<dbReference type="InterPro" id="IPR032710">
    <property type="entry name" value="NTF2-like_dom_sf"/>
</dbReference>
<name>A0A1T5PBE1_9BACT</name>
<dbReference type="AlphaFoldDB" id="A0A1T5PBE1"/>
<dbReference type="STRING" id="393003.SAMN05660461_5819"/>
<dbReference type="Proteomes" id="UP000190166">
    <property type="component" value="Unassembled WGS sequence"/>
</dbReference>
<sequence>MTVEQIAARLAGLCREEKFDVAQKELYADDAVSIEPYAIPGFEKETRGLEALIEKDKKFSAMVEARYGTVVSPPLIAGNVIAFTLTMDIKLIGRDRTKMNELCVYHVKDGKIISEQFFM</sequence>
<reference evidence="2 3" key="1">
    <citation type="submission" date="2017-02" db="EMBL/GenBank/DDBJ databases">
        <authorList>
            <person name="Peterson S.W."/>
        </authorList>
    </citation>
    <scope>NUCLEOTIDE SEQUENCE [LARGE SCALE GENOMIC DNA]</scope>
    <source>
        <strain evidence="2 3">DSM 18108</strain>
    </source>
</reference>